<accession>A0ABS4WAJ7</accession>
<sequence length="213" mass="23432">MSAEIELKTLDRAREQLGAMLRLVEGGQVRCSAATKKPSAATMRLLSEILPGGDFYPGEHISAFAWPLLLQAGGLAAGTKLELTARGRAAIKKDPDEVLLGLWDRWIRGGVIDELSRLEAIKGQKRTNTLSSLKIRRGNAADVLEVLDTGDFTPIEPAFNALFPFGSGFSTVRNERAAYKLYIGEPEYGSLGFGHIEFERTVDMRYLMALLFE</sequence>
<evidence type="ECO:0000313" key="2">
    <source>
        <dbReference type="Proteomes" id="UP000766570"/>
    </source>
</evidence>
<organism evidence="1 2">
    <name type="scientific">Paeniglutamicibacter psychrophenolicus</name>
    <dbReference type="NCBI Taxonomy" id="257454"/>
    <lineage>
        <taxon>Bacteria</taxon>
        <taxon>Bacillati</taxon>
        <taxon>Actinomycetota</taxon>
        <taxon>Actinomycetes</taxon>
        <taxon>Micrococcales</taxon>
        <taxon>Micrococcaceae</taxon>
        <taxon>Paeniglutamicibacter</taxon>
    </lineage>
</organism>
<evidence type="ECO:0008006" key="3">
    <source>
        <dbReference type="Google" id="ProtNLM"/>
    </source>
</evidence>
<keyword evidence="2" id="KW-1185">Reference proteome</keyword>
<gene>
    <name evidence="1" type="ORF">JOF46_001142</name>
</gene>
<reference evidence="1 2" key="1">
    <citation type="submission" date="2021-03" db="EMBL/GenBank/DDBJ databases">
        <title>Sequencing the genomes of 1000 actinobacteria strains.</title>
        <authorList>
            <person name="Klenk H.-P."/>
        </authorList>
    </citation>
    <scope>NUCLEOTIDE SEQUENCE [LARGE SCALE GENOMIC DNA]</scope>
    <source>
        <strain evidence="1 2">DSM 15454</strain>
    </source>
</reference>
<name>A0ABS4WAJ7_9MICC</name>
<proteinExistence type="predicted"/>
<dbReference type="RefSeq" id="WP_209906436.1">
    <property type="nucleotide sequence ID" value="NZ_BAAAMI010000019.1"/>
</dbReference>
<evidence type="ECO:0000313" key="1">
    <source>
        <dbReference type="EMBL" id="MBP2373230.1"/>
    </source>
</evidence>
<protein>
    <recommendedName>
        <fullName evidence="3">DUF4166 domain-containing protein</fullName>
    </recommendedName>
</protein>
<comment type="caution">
    <text evidence="1">The sequence shown here is derived from an EMBL/GenBank/DDBJ whole genome shotgun (WGS) entry which is preliminary data.</text>
</comment>
<dbReference type="EMBL" id="JAGIOE010000001">
    <property type="protein sequence ID" value="MBP2373230.1"/>
    <property type="molecule type" value="Genomic_DNA"/>
</dbReference>
<dbReference type="Proteomes" id="UP000766570">
    <property type="component" value="Unassembled WGS sequence"/>
</dbReference>